<dbReference type="EMBL" id="JBHTBH010000004">
    <property type="protein sequence ID" value="MFC7328214.1"/>
    <property type="molecule type" value="Genomic_DNA"/>
</dbReference>
<accession>A0ABW2KDU1</accession>
<dbReference type="InterPro" id="IPR029058">
    <property type="entry name" value="AB_hydrolase_fold"/>
</dbReference>
<dbReference type="RefSeq" id="WP_379870863.1">
    <property type="nucleotide sequence ID" value="NZ_JBHTBH010000004.1"/>
</dbReference>
<dbReference type="Proteomes" id="UP001596540">
    <property type="component" value="Unassembled WGS sequence"/>
</dbReference>
<dbReference type="Gene3D" id="3.40.50.1820">
    <property type="entry name" value="alpha/beta hydrolase"/>
    <property type="match status" value="1"/>
</dbReference>
<protein>
    <submittedName>
        <fullName evidence="2">Alpha/beta fold hydrolase</fullName>
    </submittedName>
</protein>
<dbReference type="SUPFAM" id="SSF53474">
    <property type="entry name" value="alpha/beta-Hydrolases"/>
    <property type="match status" value="1"/>
</dbReference>
<comment type="caution">
    <text evidence="2">The sequence shown here is derived from an EMBL/GenBank/DDBJ whole genome shotgun (WGS) entry which is preliminary data.</text>
</comment>
<keyword evidence="2" id="KW-0378">Hydrolase</keyword>
<reference evidence="3" key="1">
    <citation type="journal article" date="2019" name="Int. J. Syst. Evol. Microbiol.">
        <title>The Global Catalogue of Microorganisms (GCM) 10K type strain sequencing project: providing services to taxonomists for standard genome sequencing and annotation.</title>
        <authorList>
            <consortium name="The Broad Institute Genomics Platform"/>
            <consortium name="The Broad Institute Genome Sequencing Center for Infectious Disease"/>
            <person name="Wu L."/>
            <person name="Ma J."/>
        </authorList>
    </citation>
    <scope>NUCLEOTIDE SEQUENCE [LARGE SCALE GENOMIC DNA]</scope>
    <source>
        <strain evidence="3">CGMCC 4.7382</strain>
    </source>
</reference>
<gene>
    <name evidence="2" type="ORF">ACFQRF_10720</name>
</gene>
<name>A0ABW2KDU1_9ACTN</name>
<evidence type="ECO:0000259" key="1">
    <source>
        <dbReference type="Pfam" id="PF12697"/>
    </source>
</evidence>
<evidence type="ECO:0000313" key="3">
    <source>
        <dbReference type="Proteomes" id="UP001596540"/>
    </source>
</evidence>
<dbReference type="Pfam" id="PF12697">
    <property type="entry name" value="Abhydrolase_6"/>
    <property type="match status" value="1"/>
</dbReference>
<dbReference type="PANTHER" id="PTHR46438">
    <property type="entry name" value="ALPHA/BETA-HYDROLASES SUPERFAMILY PROTEIN"/>
    <property type="match status" value="1"/>
</dbReference>
<dbReference type="PANTHER" id="PTHR46438:SF11">
    <property type="entry name" value="LIPASE-RELATED"/>
    <property type="match status" value="1"/>
</dbReference>
<sequence>MVLLHGLGHSRRGWDPVMDELAARHDVISIDLPGFGQSPAPARDARFDVPALVQAVGRLCGELGLRRPHIVGNSLGGAIALELGALGAAASVTAFSPIGFSPVGETFGRRMLAFGAGLAARVPESVRLAAADSPPARALARRVLRGPAADPATVRNLRFDATMLAPGTPFVRLAAHVAGYVFGAAEIRCPVTIGWGDLDRVLPVRAARRAVARIPHARQVTLLGCGHVPMSDNPIAVAGTILDTCRVAEVLARDLAVRA</sequence>
<evidence type="ECO:0000313" key="2">
    <source>
        <dbReference type="EMBL" id="MFC7328214.1"/>
    </source>
</evidence>
<feature type="domain" description="AB hydrolase-1" evidence="1">
    <location>
        <begin position="1"/>
        <end position="238"/>
    </location>
</feature>
<organism evidence="2 3">
    <name type="scientific">Marinactinospora rubrisoli</name>
    <dbReference type="NCBI Taxonomy" id="2715399"/>
    <lineage>
        <taxon>Bacteria</taxon>
        <taxon>Bacillati</taxon>
        <taxon>Actinomycetota</taxon>
        <taxon>Actinomycetes</taxon>
        <taxon>Streptosporangiales</taxon>
        <taxon>Nocardiopsidaceae</taxon>
        <taxon>Marinactinospora</taxon>
    </lineage>
</organism>
<dbReference type="InterPro" id="IPR000073">
    <property type="entry name" value="AB_hydrolase_1"/>
</dbReference>
<keyword evidence="3" id="KW-1185">Reference proteome</keyword>
<proteinExistence type="predicted"/>
<dbReference type="PRINTS" id="PR00111">
    <property type="entry name" value="ABHYDROLASE"/>
</dbReference>
<dbReference type="GO" id="GO:0016787">
    <property type="term" value="F:hydrolase activity"/>
    <property type="evidence" value="ECO:0007669"/>
    <property type="project" value="UniProtKB-KW"/>
</dbReference>